<keyword evidence="3" id="KW-0238">DNA-binding</keyword>
<evidence type="ECO:0000313" key="8">
    <source>
        <dbReference type="EMBL" id="KAJ5303419.1"/>
    </source>
</evidence>
<evidence type="ECO:0000256" key="2">
    <source>
        <dbReference type="ARBA" id="ARBA00023015"/>
    </source>
</evidence>
<feature type="region of interest" description="Disordered" evidence="6">
    <location>
        <begin position="47"/>
        <end position="71"/>
    </location>
</feature>
<protein>
    <recommendedName>
        <fullName evidence="7">Xylanolytic transcriptional activator regulatory domain-containing protein</fullName>
    </recommendedName>
</protein>
<dbReference type="EMBL" id="JAPZBO010000009">
    <property type="protein sequence ID" value="KAJ5303419.1"/>
    <property type="molecule type" value="Genomic_DNA"/>
</dbReference>
<keyword evidence="2" id="KW-0805">Transcription regulation</keyword>
<keyword evidence="1" id="KW-0862">Zinc</keyword>
<keyword evidence="5" id="KW-0539">Nucleus</keyword>
<dbReference type="PANTHER" id="PTHR47171:SF5">
    <property type="entry name" value="ZN(II)2CYS6 TRANSCRIPTION FACTOR (EUROFUNG)"/>
    <property type="match status" value="1"/>
</dbReference>
<dbReference type="AlphaFoldDB" id="A0A9W9U1M7"/>
<reference evidence="8" key="2">
    <citation type="journal article" date="2023" name="IMA Fungus">
        <title>Comparative genomic study of the Penicillium genus elucidates a diverse pangenome and 15 lateral gene transfer events.</title>
        <authorList>
            <person name="Petersen C."/>
            <person name="Sorensen T."/>
            <person name="Nielsen M.R."/>
            <person name="Sondergaard T.E."/>
            <person name="Sorensen J.L."/>
            <person name="Fitzpatrick D.A."/>
            <person name="Frisvad J.C."/>
            <person name="Nielsen K.L."/>
        </authorList>
    </citation>
    <scope>NUCLEOTIDE SEQUENCE</scope>
    <source>
        <strain evidence="8">IBT 21472</strain>
    </source>
</reference>
<accession>A0A9W9U1M7</accession>
<dbReference type="CDD" id="cd12148">
    <property type="entry name" value="fungal_TF_MHR"/>
    <property type="match status" value="1"/>
</dbReference>
<dbReference type="InterPro" id="IPR052073">
    <property type="entry name" value="Amide_Lactam_Regulators"/>
</dbReference>
<evidence type="ECO:0000256" key="3">
    <source>
        <dbReference type="ARBA" id="ARBA00023125"/>
    </source>
</evidence>
<evidence type="ECO:0000259" key="7">
    <source>
        <dbReference type="SMART" id="SM00906"/>
    </source>
</evidence>
<dbReference type="PANTHER" id="PTHR47171">
    <property type="entry name" value="FARA-RELATED"/>
    <property type="match status" value="1"/>
</dbReference>
<feature type="domain" description="Xylanolytic transcriptional activator regulatory" evidence="7">
    <location>
        <begin position="225"/>
        <end position="295"/>
    </location>
</feature>
<proteinExistence type="predicted"/>
<name>A0A9W9U1M7_9EURO</name>
<comment type="caution">
    <text evidence="8">The sequence shown here is derived from an EMBL/GenBank/DDBJ whole genome shotgun (WGS) entry which is preliminary data.</text>
</comment>
<evidence type="ECO:0000256" key="4">
    <source>
        <dbReference type="ARBA" id="ARBA00023163"/>
    </source>
</evidence>
<dbReference type="Pfam" id="PF04082">
    <property type="entry name" value="Fungal_trans"/>
    <property type="match status" value="1"/>
</dbReference>
<gene>
    <name evidence="8" type="ORF">N7476_010218</name>
</gene>
<dbReference type="GO" id="GO:0003677">
    <property type="term" value="F:DNA binding"/>
    <property type="evidence" value="ECO:0007669"/>
    <property type="project" value="UniProtKB-KW"/>
</dbReference>
<dbReference type="GO" id="GO:0006351">
    <property type="term" value="P:DNA-templated transcription"/>
    <property type="evidence" value="ECO:0007669"/>
    <property type="project" value="InterPro"/>
</dbReference>
<organism evidence="8 9">
    <name type="scientific">Penicillium atrosanguineum</name>
    <dbReference type="NCBI Taxonomy" id="1132637"/>
    <lineage>
        <taxon>Eukaryota</taxon>
        <taxon>Fungi</taxon>
        <taxon>Dikarya</taxon>
        <taxon>Ascomycota</taxon>
        <taxon>Pezizomycotina</taxon>
        <taxon>Eurotiomycetes</taxon>
        <taxon>Eurotiomycetidae</taxon>
        <taxon>Eurotiales</taxon>
        <taxon>Aspergillaceae</taxon>
        <taxon>Penicillium</taxon>
    </lineage>
</organism>
<evidence type="ECO:0000256" key="6">
    <source>
        <dbReference type="SAM" id="MobiDB-lite"/>
    </source>
</evidence>
<keyword evidence="9" id="KW-1185">Reference proteome</keyword>
<dbReference type="GO" id="GO:0008270">
    <property type="term" value="F:zinc ion binding"/>
    <property type="evidence" value="ECO:0007669"/>
    <property type="project" value="InterPro"/>
</dbReference>
<keyword evidence="4" id="KW-0804">Transcription</keyword>
<evidence type="ECO:0000313" key="9">
    <source>
        <dbReference type="Proteomes" id="UP001147746"/>
    </source>
</evidence>
<dbReference type="SMART" id="SM00906">
    <property type="entry name" value="Fungal_trans"/>
    <property type="match status" value="1"/>
</dbReference>
<sequence>MGEKYYLTTPLRRGRRPYITRNSVSLPKRIEPPLSHNIGSTFGVSDNIGPLHSPVSSNQDSQDGFQATKPSAGPQAFVAKESFMSPLAPLHAHAVSESVDLMRDSFSKELLQAVGATSLPPNSQIEAYGDSYFNHHYHRAPIIDRADLSTDQPSLILTQAICLIGSILRYSGIHSPVEESEPYYNKVKALLYANHEPDQRNVLKALCILALRNITPPKVVSLDCSWQWIGTATRLAQQMGFHREETYAQLPNPGNARRIMWFLFTEDKLVTACFGRPSLFGDFDFNIRPLRLEDFEIPDLQAELCIEYTNLNVILGRIVDRHSRKSDISQEEVLISTPRASQYSNTIQATSFLQSLQDWIHNLPLKLQIYTGRSRNVFRRDIHEVHINYFVCLIVFFRLFGHAISPQTASTASLVASSCIARLYQEITHRDEINYLLPINNWFLMVGCAPQICHNTACQGKDRLCGEELLILTNSLRYMKLKWPPAGVLLDIVGRLCSVEAGVSDDIGDGQDWQTAESWSGQLSFDILEALFPFPSELSPRMGLVKGGGDELGDQEMLDRMVEAGNDDLDWIFNEFQLGFLDS</sequence>
<dbReference type="InterPro" id="IPR007219">
    <property type="entry name" value="XnlR_reg_dom"/>
</dbReference>
<evidence type="ECO:0000256" key="1">
    <source>
        <dbReference type="ARBA" id="ARBA00022833"/>
    </source>
</evidence>
<feature type="compositionally biased region" description="Polar residues" evidence="6">
    <location>
        <begin position="54"/>
        <end position="69"/>
    </location>
</feature>
<reference evidence="8" key="1">
    <citation type="submission" date="2022-12" db="EMBL/GenBank/DDBJ databases">
        <authorList>
            <person name="Petersen C."/>
        </authorList>
    </citation>
    <scope>NUCLEOTIDE SEQUENCE</scope>
    <source>
        <strain evidence="8">IBT 21472</strain>
    </source>
</reference>
<evidence type="ECO:0000256" key="5">
    <source>
        <dbReference type="ARBA" id="ARBA00023242"/>
    </source>
</evidence>
<dbReference type="Proteomes" id="UP001147746">
    <property type="component" value="Unassembled WGS sequence"/>
</dbReference>